<accession>A0A9E7I1R7</accession>
<dbReference type="AlphaFoldDB" id="A0A9E7I1R7"/>
<proteinExistence type="predicted"/>
<dbReference type="SUPFAM" id="SSF48452">
    <property type="entry name" value="TPR-like"/>
    <property type="match status" value="3"/>
</dbReference>
<dbReference type="InterPro" id="IPR011990">
    <property type="entry name" value="TPR-like_helical_dom_sf"/>
</dbReference>
<dbReference type="SMART" id="SM00028">
    <property type="entry name" value="TPR"/>
    <property type="match status" value="7"/>
</dbReference>
<dbReference type="PANTHER" id="PTHR47459">
    <property type="entry name" value="KINESIN LIGHT CHAIN-RELATED"/>
    <property type="match status" value="1"/>
</dbReference>
<protein>
    <submittedName>
        <fullName evidence="1">TPR</fullName>
    </submittedName>
</protein>
<dbReference type="PANTHER" id="PTHR47459:SF1">
    <property type="entry name" value="KINESIN LIGHT CHAIN-RELATED"/>
    <property type="match status" value="1"/>
</dbReference>
<dbReference type="OrthoDB" id="626167at2759"/>
<evidence type="ECO:0000313" key="1">
    <source>
        <dbReference type="EMBL" id="URE39513.1"/>
    </source>
</evidence>
<reference evidence="1" key="1">
    <citation type="submission" date="2022-05" db="EMBL/GenBank/DDBJ databases">
        <title>The Musa troglodytarum L. genome provides insights into the mechanism of non-climacteric behaviour and enrichment of carotenoids.</title>
        <authorList>
            <person name="Wang J."/>
        </authorList>
    </citation>
    <scope>NUCLEOTIDE SEQUENCE</scope>
    <source>
        <tissue evidence="1">Leaf</tissue>
    </source>
</reference>
<organism evidence="1 2">
    <name type="scientific">Musa troglodytarum</name>
    <name type="common">fe'i banana</name>
    <dbReference type="NCBI Taxonomy" id="320322"/>
    <lineage>
        <taxon>Eukaryota</taxon>
        <taxon>Viridiplantae</taxon>
        <taxon>Streptophyta</taxon>
        <taxon>Embryophyta</taxon>
        <taxon>Tracheophyta</taxon>
        <taxon>Spermatophyta</taxon>
        <taxon>Magnoliopsida</taxon>
        <taxon>Liliopsida</taxon>
        <taxon>Zingiberales</taxon>
        <taxon>Musaceae</taxon>
        <taxon>Musa</taxon>
    </lineage>
</organism>
<dbReference type="Gene3D" id="1.25.40.10">
    <property type="entry name" value="Tetratricopeptide repeat domain"/>
    <property type="match status" value="2"/>
</dbReference>
<dbReference type="InterPro" id="IPR019734">
    <property type="entry name" value="TPR_rpt"/>
</dbReference>
<dbReference type="Pfam" id="PF13424">
    <property type="entry name" value="TPR_12"/>
    <property type="match status" value="1"/>
</dbReference>
<dbReference type="EMBL" id="CP097510">
    <property type="protein sequence ID" value="URE39513.1"/>
    <property type="molecule type" value="Genomic_DNA"/>
</dbReference>
<keyword evidence="2" id="KW-1185">Reference proteome</keyword>
<sequence length="609" mass="67233">MRDLLQTILSGGRVSLGFPGSHYLSAMRRAAALVFSSLATKRSPSSRNLSRLLHGSPSLPQSPRLISSQRWPSRALQTVPDAAFPLPSHRRRRPNDLADLKKIFEAASTTDEILSGFPALEASLDPGDKRLGLACLEVGLHLDFIESEDHEKILTFGLRALRILDVDGGTSMSVVWALYLAGTASYNLKRFNDSLGFLNRANRILNTLESEGIDDEFDVRPVSHAVQMRLANTKTAMGKREEALVNLRRCLDLKEALPLCLKALEIHKVQLGQNSVEVAHDRRLLEVIYTGLEEHDKAMEQNQLSQKIMKSCGVGGSDLLNAEIDAAKIHIALGKYDEAINTLKGVVEQTDCESETRALVFVSMAKALCNQNKFPDAKRCLEISCGIFEKKESVSPGKVVEAYVEISSLYESMNDFETAICLLKRSFAMLEKIPQEQHVEGHVLAYIGWLLFLTGKVAQGILCLESAAERMKESFGPKHFGVGYIYNNLGAAYMEMDRPQSAAQMFALAKDIMDVSLGPHHADTIETCQSLANAYKTMGSYALALEFQQQVVDAWRSHGSSAKDELEEAAKHLEELKKKAFGSLTEEVIQEALSLASRNDSVPSKDGQH</sequence>
<evidence type="ECO:0000313" key="2">
    <source>
        <dbReference type="Proteomes" id="UP001055439"/>
    </source>
</evidence>
<dbReference type="Proteomes" id="UP001055439">
    <property type="component" value="Chromosome 8"/>
</dbReference>
<name>A0A9E7I1R7_9LILI</name>
<gene>
    <name evidence="1" type="ORF">MUK42_12775</name>
</gene>
<dbReference type="EMBL" id="CP097510">
    <property type="protein sequence ID" value="URE39512.1"/>
    <property type="molecule type" value="Genomic_DNA"/>
</dbReference>